<dbReference type="Proteomes" id="UP000829196">
    <property type="component" value="Unassembled WGS sequence"/>
</dbReference>
<evidence type="ECO:0000313" key="2">
    <source>
        <dbReference type="Proteomes" id="UP000829196"/>
    </source>
</evidence>
<reference evidence="1" key="1">
    <citation type="journal article" date="2022" name="Front. Genet.">
        <title>Chromosome-Scale Assembly of the Dendrobium nobile Genome Provides Insights Into the Molecular Mechanism of the Biosynthesis of the Medicinal Active Ingredient of Dendrobium.</title>
        <authorList>
            <person name="Xu Q."/>
            <person name="Niu S.-C."/>
            <person name="Li K.-L."/>
            <person name="Zheng P.-J."/>
            <person name="Zhang X.-J."/>
            <person name="Jia Y."/>
            <person name="Liu Y."/>
            <person name="Niu Y.-X."/>
            <person name="Yu L.-H."/>
            <person name="Chen D.-F."/>
            <person name="Zhang G.-Q."/>
        </authorList>
    </citation>
    <scope>NUCLEOTIDE SEQUENCE</scope>
    <source>
        <tissue evidence="1">Leaf</tissue>
    </source>
</reference>
<comment type="caution">
    <text evidence="1">The sequence shown here is derived from an EMBL/GenBank/DDBJ whole genome shotgun (WGS) entry which is preliminary data.</text>
</comment>
<accession>A0A8T3BEQ1</accession>
<evidence type="ECO:0000313" key="1">
    <source>
        <dbReference type="EMBL" id="KAI0511589.1"/>
    </source>
</evidence>
<name>A0A8T3BEQ1_DENNO</name>
<gene>
    <name evidence="1" type="ORF">KFK09_012219</name>
</gene>
<protein>
    <submittedName>
        <fullName evidence="1">Uncharacterized protein</fullName>
    </submittedName>
</protein>
<organism evidence="1 2">
    <name type="scientific">Dendrobium nobile</name>
    <name type="common">Orchid</name>
    <dbReference type="NCBI Taxonomy" id="94219"/>
    <lineage>
        <taxon>Eukaryota</taxon>
        <taxon>Viridiplantae</taxon>
        <taxon>Streptophyta</taxon>
        <taxon>Embryophyta</taxon>
        <taxon>Tracheophyta</taxon>
        <taxon>Spermatophyta</taxon>
        <taxon>Magnoliopsida</taxon>
        <taxon>Liliopsida</taxon>
        <taxon>Asparagales</taxon>
        <taxon>Orchidaceae</taxon>
        <taxon>Epidendroideae</taxon>
        <taxon>Malaxideae</taxon>
        <taxon>Dendrobiinae</taxon>
        <taxon>Dendrobium</taxon>
    </lineage>
</organism>
<keyword evidence="2" id="KW-1185">Reference proteome</keyword>
<sequence length="93" mass="10527">MSWGVQSGLRMEMDRRDQLHVREEASVECKVRSILGSVELEQVRRLEFRTCLEGSRWSTEIGKRTSTAKGLVASGVQGFRKESRASIAFILIV</sequence>
<dbReference type="EMBL" id="JAGYWB010000009">
    <property type="protein sequence ID" value="KAI0511589.1"/>
    <property type="molecule type" value="Genomic_DNA"/>
</dbReference>
<proteinExistence type="predicted"/>
<dbReference type="AlphaFoldDB" id="A0A8T3BEQ1"/>